<protein>
    <submittedName>
        <fullName evidence="4">AAA+-type ATPase, SpoVK/Ycf46/Vps4 family</fullName>
    </submittedName>
</protein>
<evidence type="ECO:0000313" key="4">
    <source>
        <dbReference type="EMBL" id="SNY58402.1"/>
    </source>
</evidence>
<name>A0A285JDR1_9GAMM</name>
<keyword evidence="1" id="KW-0547">Nucleotide-binding</keyword>
<proteinExistence type="predicted"/>
<feature type="domain" description="AAA+ ATPase" evidence="3">
    <location>
        <begin position="487"/>
        <end position="616"/>
    </location>
</feature>
<dbReference type="Gene3D" id="3.40.50.300">
    <property type="entry name" value="P-loop containing nucleotide triphosphate hydrolases"/>
    <property type="match status" value="2"/>
</dbReference>
<evidence type="ECO:0000313" key="5">
    <source>
        <dbReference type="Proteomes" id="UP000219353"/>
    </source>
</evidence>
<accession>A0A285JDR1</accession>
<dbReference type="InterPro" id="IPR003593">
    <property type="entry name" value="AAA+_ATPase"/>
</dbReference>
<reference evidence="5" key="1">
    <citation type="submission" date="2017-09" db="EMBL/GenBank/DDBJ databases">
        <authorList>
            <person name="Varghese N."/>
            <person name="Submissions S."/>
        </authorList>
    </citation>
    <scope>NUCLEOTIDE SEQUENCE [LARGE SCALE GENOMIC DNA]</scope>
    <source>
        <strain evidence="5">CGMCC 1.12461</strain>
    </source>
</reference>
<evidence type="ECO:0000256" key="1">
    <source>
        <dbReference type="ARBA" id="ARBA00022741"/>
    </source>
</evidence>
<dbReference type="SMART" id="SM00382">
    <property type="entry name" value="AAA"/>
    <property type="match status" value="2"/>
</dbReference>
<evidence type="ECO:0000259" key="3">
    <source>
        <dbReference type="SMART" id="SM00382"/>
    </source>
</evidence>
<sequence length="695" mass="76858">MGMAKQQLSKATTIESLFVDIDSPVICRLWAYRLIVNQKLIKKLYDIDELDTQLATLLGFSSQAELLSPMQLQQALIEKLHQLESHPAISLPPTLADNIRALDDMLGLTMLEQQLLGFIALVKADQLLAGVCALLRNVKKTHLPKILAQTLDAPEAAVKKTLSFDSTLISSGLIAVESQPLFSLDDVFEFISFNFGYKLLEENTDTQRLLKEIVHKATPATLSLAQYQHLNTDLQILLSYLKNAAKRQLHGVNILVYGPPGTGKSELARVVAQKLQLPLFEISSEDDEGDAIAGQNRLRAYRMAQSFLANSATLLLFDEVEDVFVQNPFAKKADVGKGWMNRMLEQNAVPCFWVTNDQSAIDDAFIRRFDQVIKLDVPPKPQRAALLLSAAPDLLTETEAEQLAEHPCLTPAVITRASRVVTSLNPRLKRTDKVAALQHLMQQTLRAQGFKVDDALKRDVLGGVYDPNLINADINLAELTAGLIRAGSGRVCLYGAPGTGKTAYCHYLAKQLKKPLLVKTAGQLLSMYLGETEKQIAAAFAEAKENDAVLLLDEVDSFLQDRRKAQHSWEVTSVNEMLVQMEAFQGVFVASTNLLHNLDQASLRRFDLKACFGYLKPEQTRQLFQAHCKQLKLVPCASSLAQLAATRELTPGDFAAIARQSKFRPFSKASDFAAALLNEVMLKNDAVPNPIGFLQ</sequence>
<dbReference type="PANTHER" id="PTHR23077:SF171">
    <property type="entry name" value="NUCLEAR VALOSIN-CONTAINING PROTEIN-LIKE"/>
    <property type="match status" value="1"/>
</dbReference>
<organism evidence="4 5">
    <name type="scientific">Arsukibacterium tuosuense</name>
    <dbReference type="NCBI Taxonomy" id="1323745"/>
    <lineage>
        <taxon>Bacteria</taxon>
        <taxon>Pseudomonadati</taxon>
        <taxon>Pseudomonadota</taxon>
        <taxon>Gammaproteobacteria</taxon>
        <taxon>Chromatiales</taxon>
        <taxon>Chromatiaceae</taxon>
        <taxon>Arsukibacterium</taxon>
    </lineage>
</organism>
<dbReference type="AlphaFoldDB" id="A0A285JDR1"/>
<keyword evidence="2" id="KW-0067">ATP-binding</keyword>
<dbReference type="RefSeq" id="WP_097112581.1">
    <property type="nucleotide sequence ID" value="NZ_OBEB01000008.1"/>
</dbReference>
<dbReference type="Proteomes" id="UP000219353">
    <property type="component" value="Unassembled WGS sequence"/>
</dbReference>
<dbReference type="EMBL" id="OBEB01000008">
    <property type="protein sequence ID" value="SNY58402.1"/>
    <property type="molecule type" value="Genomic_DNA"/>
</dbReference>
<dbReference type="CDD" id="cd19481">
    <property type="entry name" value="RecA-like_protease"/>
    <property type="match status" value="1"/>
</dbReference>
<dbReference type="InterPro" id="IPR027417">
    <property type="entry name" value="P-loop_NTPase"/>
</dbReference>
<dbReference type="GO" id="GO:0005524">
    <property type="term" value="F:ATP binding"/>
    <property type="evidence" value="ECO:0007669"/>
    <property type="project" value="UniProtKB-KW"/>
</dbReference>
<dbReference type="Pfam" id="PF00004">
    <property type="entry name" value="AAA"/>
    <property type="match status" value="2"/>
</dbReference>
<dbReference type="GO" id="GO:0016887">
    <property type="term" value="F:ATP hydrolysis activity"/>
    <property type="evidence" value="ECO:0007669"/>
    <property type="project" value="InterPro"/>
</dbReference>
<dbReference type="InterPro" id="IPR003959">
    <property type="entry name" value="ATPase_AAA_core"/>
</dbReference>
<feature type="domain" description="AAA+ ATPase" evidence="3">
    <location>
        <begin position="250"/>
        <end position="379"/>
    </location>
</feature>
<keyword evidence="5" id="KW-1185">Reference proteome</keyword>
<dbReference type="SUPFAM" id="SSF52540">
    <property type="entry name" value="P-loop containing nucleoside triphosphate hydrolases"/>
    <property type="match status" value="2"/>
</dbReference>
<gene>
    <name evidence="4" type="ORF">SAMN06297280_3390</name>
</gene>
<dbReference type="OrthoDB" id="9809379at2"/>
<dbReference type="InterPro" id="IPR050168">
    <property type="entry name" value="AAA_ATPase_domain"/>
</dbReference>
<evidence type="ECO:0000256" key="2">
    <source>
        <dbReference type="ARBA" id="ARBA00022840"/>
    </source>
</evidence>
<dbReference type="PANTHER" id="PTHR23077">
    <property type="entry name" value="AAA-FAMILY ATPASE"/>
    <property type="match status" value="1"/>
</dbReference>